<name>A0A2M9H9S6_9BIFI</name>
<keyword evidence="1" id="KW-0812">Transmembrane</keyword>
<evidence type="ECO:0000313" key="3">
    <source>
        <dbReference type="Proteomes" id="UP000229095"/>
    </source>
</evidence>
<keyword evidence="3" id="KW-1185">Reference proteome</keyword>
<keyword evidence="1" id="KW-1133">Transmembrane helix</keyword>
<evidence type="ECO:0000256" key="1">
    <source>
        <dbReference type="SAM" id="Phobius"/>
    </source>
</evidence>
<dbReference type="EMBL" id="PEBI01000002">
    <property type="protein sequence ID" value="PJM73549.1"/>
    <property type="molecule type" value="Genomic_DNA"/>
</dbReference>
<keyword evidence="1" id="KW-0472">Membrane</keyword>
<reference evidence="2 3" key="1">
    <citation type="submission" date="2017-10" db="EMBL/GenBank/DDBJ databases">
        <title>Draft genome sequences of strains TRE 1, TRE 9, TRE H and TRI 7, isolated from tamarins, belonging to four potential novel Bifidobacterium species.</title>
        <authorList>
            <person name="Mattarelli P."/>
            <person name="Modesto M."/>
            <person name="Puglisi E."/>
            <person name="Morelli L."/>
            <person name="Spezio C."/>
            <person name="Bonetti A."/>
            <person name="Sandri C."/>
        </authorList>
    </citation>
    <scope>NUCLEOTIDE SEQUENCE [LARGE SCALE GENOMIC DNA]</scope>
    <source>
        <strain evidence="3">TRE1</strain>
    </source>
</reference>
<accession>A0A2M9H9S6</accession>
<sequence>MLLHFVDRILDNLSGIQIQPTLIDLFQHHFSKRILYKSAVIHASKIFCCAPRCRKSANSCDNRRNFIILIISDLFYQEKFDIFRPLICFLKTTCVAYFLNMFIGKMILH</sequence>
<dbReference type="Proteomes" id="UP000229095">
    <property type="component" value="Unassembled WGS sequence"/>
</dbReference>
<feature type="transmembrane region" description="Helical" evidence="1">
    <location>
        <begin position="82"/>
        <end position="103"/>
    </location>
</feature>
<evidence type="ECO:0000313" key="2">
    <source>
        <dbReference type="EMBL" id="PJM73549.1"/>
    </source>
</evidence>
<comment type="caution">
    <text evidence="2">The sequence shown here is derived from an EMBL/GenBank/DDBJ whole genome shotgun (WGS) entry which is preliminary data.</text>
</comment>
<protein>
    <submittedName>
        <fullName evidence="2">Uncharacterized protein</fullName>
    </submittedName>
</protein>
<proteinExistence type="predicted"/>
<organism evidence="2 3">
    <name type="scientific">Bifidobacterium primatium</name>
    <dbReference type="NCBI Taxonomy" id="2045438"/>
    <lineage>
        <taxon>Bacteria</taxon>
        <taxon>Bacillati</taxon>
        <taxon>Actinomycetota</taxon>
        <taxon>Actinomycetes</taxon>
        <taxon>Bifidobacteriales</taxon>
        <taxon>Bifidobacteriaceae</taxon>
        <taxon>Bifidobacterium</taxon>
    </lineage>
</organism>
<dbReference type="AlphaFoldDB" id="A0A2M9H9S6"/>
<gene>
    <name evidence="2" type="ORF">CS006_05845</name>
</gene>